<dbReference type="PROSITE" id="PS50222">
    <property type="entry name" value="EF_HAND_2"/>
    <property type="match status" value="2"/>
</dbReference>
<keyword evidence="12" id="KW-0809">Transit peptide</keyword>
<keyword evidence="14" id="KW-0496">Mitochondrion</keyword>
<evidence type="ECO:0000256" key="5">
    <source>
        <dbReference type="ARBA" id="ARBA00013029"/>
    </source>
</evidence>
<dbReference type="CDD" id="cd00051">
    <property type="entry name" value="EFh"/>
    <property type="match status" value="1"/>
</dbReference>
<keyword evidence="7" id="KW-0285">Flavoprotein</keyword>
<dbReference type="FunFam" id="1.10.8.870:FF:000001">
    <property type="entry name" value="Glycerol-3-phosphate dehydrogenase"/>
    <property type="match status" value="1"/>
</dbReference>
<dbReference type="Pfam" id="PF16901">
    <property type="entry name" value="DAO_C"/>
    <property type="match status" value="1"/>
</dbReference>
<dbReference type="GO" id="GO:0005739">
    <property type="term" value="C:mitochondrion"/>
    <property type="evidence" value="ECO:0007669"/>
    <property type="project" value="UniProtKB-SubCell"/>
</dbReference>
<comment type="cofactor">
    <cofactor evidence="1">
        <name>FAD</name>
        <dbReference type="ChEBI" id="CHEBI:57692"/>
    </cofactor>
</comment>
<evidence type="ECO:0000259" key="15">
    <source>
        <dbReference type="PROSITE" id="PS50222"/>
    </source>
</evidence>
<dbReference type="GO" id="GO:0005509">
    <property type="term" value="F:calcium ion binding"/>
    <property type="evidence" value="ECO:0007669"/>
    <property type="project" value="InterPro"/>
</dbReference>
<dbReference type="Pfam" id="PF01266">
    <property type="entry name" value="DAO"/>
    <property type="match status" value="1"/>
</dbReference>
<evidence type="ECO:0000256" key="4">
    <source>
        <dbReference type="ARBA" id="ARBA00007330"/>
    </source>
</evidence>
<keyword evidence="13" id="KW-0560">Oxidoreductase</keyword>
<evidence type="ECO:0000256" key="8">
    <source>
        <dbReference type="ARBA" id="ARBA00022723"/>
    </source>
</evidence>
<dbReference type="PROSITE" id="PS00018">
    <property type="entry name" value="EF_HAND_1"/>
    <property type="match status" value="1"/>
</dbReference>
<dbReference type="SUPFAM" id="SSF47473">
    <property type="entry name" value="EF-hand"/>
    <property type="match status" value="1"/>
</dbReference>
<dbReference type="Gene3D" id="1.10.8.870">
    <property type="entry name" value="Alpha-glycerophosphate oxidase, cap domain"/>
    <property type="match status" value="1"/>
</dbReference>
<evidence type="ECO:0000256" key="9">
    <source>
        <dbReference type="ARBA" id="ARBA00022737"/>
    </source>
</evidence>
<dbReference type="InterPro" id="IPR002048">
    <property type="entry name" value="EF_hand_dom"/>
</dbReference>
<feature type="domain" description="EF-hand" evidence="15">
    <location>
        <begin position="362"/>
        <end position="397"/>
    </location>
</feature>
<dbReference type="InterPro" id="IPR011992">
    <property type="entry name" value="EF-hand-dom_pair"/>
</dbReference>
<dbReference type="Gene3D" id="3.30.9.10">
    <property type="entry name" value="D-Amino Acid Oxidase, subunit A, domain 2"/>
    <property type="match status" value="1"/>
</dbReference>
<feature type="domain" description="EF-hand" evidence="15">
    <location>
        <begin position="399"/>
        <end position="434"/>
    </location>
</feature>
<dbReference type="SUPFAM" id="SSF54373">
    <property type="entry name" value="FAD-linked reductases, C-terminal domain"/>
    <property type="match status" value="1"/>
</dbReference>
<dbReference type="SMART" id="SM00054">
    <property type="entry name" value="EFh"/>
    <property type="match status" value="2"/>
</dbReference>
<dbReference type="Gene3D" id="3.50.50.60">
    <property type="entry name" value="FAD/NAD(P)-binding domain"/>
    <property type="match status" value="1"/>
</dbReference>
<dbReference type="FunFam" id="3.30.9.10:FF:000037">
    <property type="entry name" value="Glycerol-3-phosphate dehydrogenase"/>
    <property type="match status" value="1"/>
</dbReference>
<evidence type="ECO:0000256" key="2">
    <source>
        <dbReference type="ARBA" id="ARBA00004173"/>
    </source>
</evidence>
<evidence type="ECO:0000256" key="13">
    <source>
        <dbReference type="ARBA" id="ARBA00023002"/>
    </source>
</evidence>
<dbReference type="InterPro" id="IPR038299">
    <property type="entry name" value="DAO_C_sf"/>
</dbReference>
<dbReference type="Gene3D" id="1.10.238.10">
    <property type="entry name" value="EF-hand"/>
    <property type="match status" value="1"/>
</dbReference>
<comment type="similarity">
    <text evidence="4">Belongs to the FAD-dependent glycerol-3-phosphate dehydrogenase family.</text>
</comment>
<comment type="caution">
    <text evidence="16">The sequence shown here is derived from an EMBL/GenBank/DDBJ whole genome shotgun (WGS) entry which is preliminary data.</text>
</comment>
<name>A0A1V9XV60_9ACAR</name>
<accession>A0A1V9XV60</accession>
<keyword evidence="10" id="KW-0274">FAD</keyword>
<dbReference type="InterPro" id="IPR036188">
    <property type="entry name" value="FAD/NAD-bd_sf"/>
</dbReference>
<dbReference type="SUPFAM" id="SSF51905">
    <property type="entry name" value="FAD/NAD(P)-binding domain"/>
    <property type="match status" value="1"/>
</dbReference>
<dbReference type="EMBL" id="MNPL01003603">
    <property type="protein sequence ID" value="OQR77384.1"/>
    <property type="molecule type" value="Genomic_DNA"/>
</dbReference>
<dbReference type="PROSITE" id="PS00978">
    <property type="entry name" value="FAD_G3PDH_2"/>
    <property type="match status" value="1"/>
</dbReference>
<evidence type="ECO:0000256" key="14">
    <source>
        <dbReference type="ARBA" id="ARBA00023128"/>
    </source>
</evidence>
<dbReference type="FunCoup" id="A0A1V9XV60">
    <property type="interactions" value="1228"/>
</dbReference>
<evidence type="ECO:0000256" key="6">
    <source>
        <dbReference type="ARBA" id="ARBA00020025"/>
    </source>
</evidence>
<evidence type="ECO:0000313" key="16">
    <source>
        <dbReference type="EMBL" id="OQR77384.1"/>
    </source>
</evidence>
<keyword evidence="11" id="KW-0106">Calcium</keyword>
<proteinExistence type="inferred from homology"/>
<comment type="pathway">
    <text evidence="3">Polyol metabolism; glycerol degradation.</text>
</comment>
<keyword evidence="8" id="KW-0479">Metal-binding</keyword>
<dbReference type="Pfam" id="PF13499">
    <property type="entry name" value="EF-hand_7"/>
    <property type="match status" value="1"/>
</dbReference>
<evidence type="ECO:0000256" key="3">
    <source>
        <dbReference type="ARBA" id="ARBA00004745"/>
    </source>
</evidence>
<dbReference type="EC" id="1.1.5.3" evidence="5"/>
<comment type="subcellular location">
    <subcellularLocation>
        <location evidence="2">Mitochondrion</location>
    </subcellularLocation>
</comment>
<evidence type="ECO:0000256" key="7">
    <source>
        <dbReference type="ARBA" id="ARBA00022630"/>
    </source>
</evidence>
<dbReference type="PANTHER" id="PTHR11985:SF15">
    <property type="entry name" value="GLYCEROL-3-PHOSPHATE DEHYDROGENASE, MITOCHONDRIAL"/>
    <property type="match status" value="1"/>
</dbReference>
<dbReference type="Proteomes" id="UP000192247">
    <property type="component" value="Unassembled WGS sequence"/>
</dbReference>
<reference evidence="16 17" key="1">
    <citation type="journal article" date="2017" name="Gigascience">
        <title>Draft genome of the honey bee ectoparasitic mite, Tropilaelaps mercedesae, is shaped by the parasitic life history.</title>
        <authorList>
            <person name="Dong X."/>
            <person name="Armstrong S.D."/>
            <person name="Xia D."/>
            <person name="Makepeace B.L."/>
            <person name="Darby A.C."/>
            <person name="Kadowaki T."/>
        </authorList>
    </citation>
    <scope>NUCLEOTIDE SEQUENCE [LARGE SCALE GENOMIC DNA]</scope>
    <source>
        <strain evidence="16">Wuxi-XJTLU</strain>
    </source>
</reference>
<evidence type="ECO:0000256" key="1">
    <source>
        <dbReference type="ARBA" id="ARBA00001974"/>
    </source>
</evidence>
<protein>
    <recommendedName>
        <fullName evidence="6">Glycerol-3-phosphate dehydrogenase, mitochondrial</fullName>
        <ecNumber evidence="5">1.1.5.3</ecNumber>
    </recommendedName>
</protein>
<dbReference type="InterPro" id="IPR006076">
    <property type="entry name" value="FAD-dep_OxRdtase"/>
</dbReference>
<dbReference type="InterPro" id="IPR031656">
    <property type="entry name" value="DAO_C"/>
</dbReference>
<dbReference type="InterPro" id="IPR000447">
    <property type="entry name" value="G3P_DH_FAD-dep"/>
</dbReference>
<dbReference type="OrthoDB" id="264015at2759"/>
<evidence type="ECO:0000313" key="17">
    <source>
        <dbReference type="Proteomes" id="UP000192247"/>
    </source>
</evidence>
<evidence type="ECO:0000256" key="11">
    <source>
        <dbReference type="ARBA" id="ARBA00022837"/>
    </source>
</evidence>
<dbReference type="GO" id="GO:0004368">
    <property type="term" value="F:glycerol-3-phosphate dehydrogenase (quinone) activity"/>
    <property type="evidence" value="ECO:0007669"/>
    <property type="project" value="UniProtKB-EC"/>
</dbReference>
<dbReference type="GO" id="GO:0006072">
    <property type="term" value="P:glycerol-3-phosphate metabolic process"/>
    <property type="evidence" value="ECO:0007669"/>
    <property type="project" value="InterPro"/>
</dbReference>
<dbReference type="PANTHER" id="PTHR11985">
    <property type="entry name" value="GLYCEROL-3-PHOSPHATE DEHYDROGENASE"/>
    <property type="match status" value="1"/>
</dbReference>
<evidence type="ECO:0000256" key="12">
    <source>
        <dbReference type="ARBA" id="ARBA00022946"/>
    </source>
</evidence>
<dbReference type="InterPro" id="IPR018247">
    <property type="entry name" value="EF_Hand_1_Ca_BS"/>
</dbReference>
<dbReference type="AlphaFoldDB" id="A0A1V9XV60"/>
<organism evidence="16 17">
    <name type="scientific">Tropilaelaps mercedesae</name>
    <dbReference type="NCBI Taxonomy" id="418985"/>
    <lineage>
        <taxon>Eukaryota</taxon>
        <taxon>Metazoa</taxon>
        <taxon>Ecdysozoa</taxon>
        <taxon>Arthropoda</taxon>
        <taxon>Chelicerata</taxon>
        <taxon>Arachnida</taxon>
        <taxon>Acari</taxon>
        <taxon>Parasitiformes</taxon>
        <taxon>Mesostigmata</taxon>
        <taxon>Gamasina</taxon>
        <taxon>Dermanyssoidea</taxon>
        <taxon>Laelapidae</taxon>
        <taxon>Tropilaelaps</taxon>
    </lineage>
</organism>
<dbReference type="STRING" id="418985.A0A1V9XV60"/>
<evidence type="ECO:0000256" key="10">
    <source>
        <dbReference type="ARBA" id="ARBA00022827"/>
    </source>
</evidence>
<gene>
    <name evidence="16" type="ORF">BIW11_07131</name>
</gene>
<sequence>MSGEKFEVRAKCVINATGPFTDNIRLMDDPTVKPICQPSSGVHVVLPSYYSPESMGLLDPATSDGRVIFFLPWQGQTIAGTTDKPCKVTHDPSPTEDDIQFILKEIRSYLSPEVHVRRGDVLSAWAGIRPLVLDLSKKPKAGKTESIARNHIISVSNSGLVTIAGGKWTTYREMAEQTVDECIKSRKGAEEKLNAKYEFSQTDHVLLEGASGWTPIMYIRLVQDFGLDPEVAKHLASDYGDRAFSVAKLAALTGKRSPIVGRRLHEEFPYIEAEVRYAVLKEYACTAVDVIARRLRLAFLHVQASQECLPRIVDIMAEELKWDNKRKKEEIDNAIEFLNTQMGGAVNKESKEQRSTMSFTKKEMDEYIAKFTNIDRDHKGYITIVDLKRALKASGEATVSQEQLHEMLNEVDINKNGQIELGEYLELMSGLKTGKVTGSRLAKAVDREYEKTLSVDRSGGGL</sequence>
<dbReference type="InParanoid" id="A0A1V9XV60"/>
<keyword evidence="17" id="KW-1185">Reference proteome</keyword>
<keyword evidence="9" id="KW-0677">Repeat</keyword>